<evidence type="ECO:0000313" key="5">
    <source>
        <dbReference type="Proteomes" id="UP000538666"/>
    </source>
</evidence>
<dbReference type="AlphaFoldDB" id="A0A841JRA6"/>
<sequence length="454" mass="48430">MMPAAKHFVLSNPRRLFVCAGVLLACLLAAPCLCFAATVTGTVRNKTTNKPDAGDDVVLIALTQSMQEIARARTDAAGRYSIELPDAGMHLIRVDHQKAAYFSPLPSGTTHADVDVYDVAAKVEGVTTEADMRRIETDQQSLQIVETYFVSNASSPPRTQFSSKAYEINLPAGAQIEAAVAMGPGGMPVAAHPIPDGDKGQYSFIFPLRPGETRFQVSYDLPYNGTYTFETRVSLPTANLAVVLPKSMSFTVGSATPFQPMSSGDPNTQTLLAKNVQPSQSLAFTVSGDGVLPKDAPQGQNDEAQATPAAAGPAADTRPGIGLGAPIDTPDPLNKYKWWMLSGLGLLLVIAAAIMLRTKPSDTRTARTSEPSSPPPAVTTRGIWLAVLKEELFALETERLEGKLTETEYREQKAAFETVLKRALVRYSSPPSQNEPTITAEAPPEGAGPLEAST</sequence>
<reference evidence="4 5" key="1">
    <citation type="submission" date="2020-08" db="EMBL/GenBank/DDBJ databases">
        <title>Genomic Encyclopedia of Type Strains, Phase IV (KMG-IV): sequencing the most valuable type-strain genomes for metagenomic binning, comparative biology and taxonomic classification.</title>
        <authorList>
            <person name="Goeker M."/>
        </authorList>
    </citation>
    <scope>NUCLEOTIDE SEQUENCE [LARGE SCALE GENOMIC DNA]</scope>
    <source>
        <strain evidence="4 5">DSM 103733</strain>
    </source>
</reference>
<feature type="transmembrane region" description="Helical" evidence="2">
    <location>
        <begin position="338"/>
        <end position="356"/>
    </location>
</feature>
<comment type="caution">
    <text evidence="4">The sequence shown here is derived from an EMBL/GenBank/DDBJ whole genome shotgun (WGS) entry which is preliminary data.</text>
</comment>
<evidence type="ECO:0000256" key="2">
    <source>
        <dbReference type="SAM" id="Phobius"/>
    </source>
</evidence>
<evidence type="ECO:0000313" key="4">
    <source>
        <dbReference type="EMBL" id="MBB6143856.1"/>
    </source>
</evidence>
<feature type="region of interest" description="Disordered" evidence="1">
    <location>
        <begin position="287"/>
        <end position="319"/>
    </location>
</feature>
<accession>A0A841JRA6</accession>
<dbReference type="EMBL" id="JACHEK010000003">
    <property type="protein sequence ID" value="MBB6143856.1"/>
    <property type="molecule type" value="Genomic_DNA"/>
</dbReference>
<keyword evidence="2" id="KW-1133">Transmembrane helix</keyword>
<keyword evidence="2" id="KW-0812">Transmembrane</keyword>
<evidence type="ECO:0000256" key="3">
    <source>
        <dbReference type="SAM" id="SignalP"/>
    </source>
</evidence>
<keyword evidence="2" id="KW-0472">Membrane</keyword>
<evidence type="ECO:0000256" key="1">
    <source>
        <dbReference type="SAM" id="MobiDB-lite"/>
    </source>
</evidence>
<organism evidence="4 5">
    <name type="scientific">Silvibacterium bohemicum</name>
    <dbReference type="NCBI Taxonomy" id="1577686"/>
    <lineage>
        <taxon>Bacteria</taxon>
        <taxon>Pseudomonadati</taxon>
        <taxon>Acidobacteriota</taxon>
        <taxon>Terriglobia</taxon>
        <taxon>Terriglobales</taxon>
        <taxon>Acidobacteriaceae</taxon>
        <taxon>Silvibacterium</taxon>
    </lineage>
</organism>
<feature type="compositionally biased region" description="Low complexity" evidence="1">
    <location>
        <begin position="304"/>
        <end position="315"/>
    </location>
</feature>
<evidence type="ECO:0008006" key="6">
    <source>
        <dbReference type="Google" id="ProtNLM"/>
    </source>
</evidence>
<keyword evidence="3" id="KW-0732">Signal</keyword>
<protein>
    <recommendedName>
        <fullName evidence="6">Carboxypeptidase regulatory-like domain-containing protein</fullName>
    </recommendedName>
</protein>
<name>A0A841JRA6_9BACT</name>
<gene>
    <name evidence="4" type="ORF">HNQ77_001805</name>
</gene>
<keyword evidence="5" id="KW-1185">Reference proteome</keyword>
<dbReference type="Proteomes" id="UP000538666">
    <property type="component" value="Unassembled WGS sequence"/>
</dbReference>
<dbReference type="RefSeq" id="WP_050058573.1">
    <property type="nucleotide sequence ID" value="NZ_JACHEK010000003.1"/>
</dbReference>
<feature type="chain" id="PRO_5032485063" description="Carboxypeptidase regulatory-like domain-containing protein" evidence="3">
    <location>
        <begin position="37"/>
        <end position="454"/>
    </location>
</feature>
<dbReference type="PROSITE" id="PS51257">
    <property type="entry name" value="PROKAR_LIPOPROTEIN"/>
    <property type="match status" value="1"/>
</dbReference>
<feature type="region of interest" description="Disordered" evidence="1">
    <location>
        <begin position="427"/>
        <end position="454"/>
    </location>
</feature>
<feature type="signal peptide" evidence="3">
    <location>
        <begin position="1"/>
        <end position="36"/>
    </location>
</feature>
<proteinExistence type="predicted"/>